<organism evidence="10 11">
    <name type="scientific">Paramylibacter ulvae</name>
    <dbReference type="NCBI Taxonomy" id="1651968"/>
    <lineage>
        <taxon>Bacteria</taxon>
        <taxon>Pseudomonadati</taxon>
        <taxon>Pseudomonadota</taxon>
        <taxon>Alphaproteobacteria</taxon>
        <taxon>Rhodobacterales</taxon>
        <taxon>Paracoccaceae</taxon>
        <taxon>Paramylibacter</taxon>
    </lineage>
</organism>
<dbReference type="RefSeq" id="WP_189639623.1">
    <property type="nucleotide sequence ID" value="NZ_BMZF01000002.1"/>
</dbReference>
<dbReference type="Proteomes" id="UP000634455">
    <property type="component" value="Unassembled WGS sequence"/>
</dbReference>
<dbReference type="SUPFAM" id="SSF109998">
    <property type="entry name" value="Triger factor/SurA peptide-binding domain-like"/>
    <property type="match status" value="1"/>
</dbReference>
<evidence type="ECO:0000313" key="10">
    <source>
        <dbReference type="EMBL" id="GHA48108.1"/>
    </source>
</evidence>
<feature type="domain" description="PpiC" evidence="9">
    <location>
        <begin position="133"/>
        <end position="222"/>
    </location>
</feature>
<dbReference type="PROSITE" id="PS01096">
    <property type="entry name" value="PPIC_PPIASE_1"/>
    <property type="match status" value="1"/>
</dbReference>
<name>A0ABQ3CX31_9RHOB</name>
<protein>
    <recommendedName>
        <fullName evidence="4">Parvulin-like PPIase</fullName>
        <ecNumber evidence="3">5.2.1.8</ecNumber>
    </recommendedName>
    <alternativeName>
        <fullName evidence="6">Peptidyl-prolyl cis-trans isomerase plp</fullName>
    </alternativeName>
    <alternativeName>
        <fullName evidence="7">Rotamase plp</fullName>
    </alternativeName>
</protein>
<evidence type="ECO:0000256" key="7">
    <source>
        <dbReference type="ARBA" id="ARBA00031484"/>
    </source>
</evidence>
<dbReference type="EMBL" id="BMZF01000002">
    <property type="protein sequence ID" value="GHA48108.1"/>
    <property type="molecule type" value="Genomic_DNA"/>
</dbReference>
<proteinExistence type="inferred from homology"/>
<dbReference type="InterPro" id="IPR000297">
    <property type="entry name" value="PPIase_PpiC"/>
</dbReference>
<dbReference type="PANTHER" id="PTHR47245">
    <property type="entry name" value="PEPTIDYLPROLYL ISOMERASE"/>
    <property type="match status" value="1"/>
</dbReference>
<keyword evidence="11" id="KW-1185">Reference proteome</keyword>
<comment type="caution">
    <text evidence="10">The sequence shown here is derived from an EMBL/GenBank/DDBJ whole genome shotgun (WGS) entry which is preliminary data.</text>
</comment>
<evidence type="ECO:0000256" key="5">
    <source>
        <dbReference type="ARBA" id="ARBA00023110"/>
    </source>
</evidence>
<dbReference type="InterPro" id="IPR050245">
    <property type="entry name" value="PrsA_foldase"/>
</dbReference>
<accession>A0ABQ3CX31</accession>
<sequence>MNFIQKTVATFGLIVGVAAPSFAEDINGDTVLATVNGTKITAAHVVTLVDRLPPNYSALEDKVLFEGILDQLIQQTLLAETADIDSKRVKLARENEERALLATVALDALGDTAITEEALAAEYDAEFGDLPEEPEFKAAHILVETEEAAKELITAIEGGAEFGELAKEKSTGPSGPNGGDLGWFGQGQMVPEFEEAVAGMEVGGVSAPVKTQFGWHVIQLNEKRNKPAPTMEEVKESLEDSLRSKAIDAEIKRLETEGEIDKLEMSDDYSFIRNSTFLDD</sequence>
<gene>
    <name evidence="10" type="primary">surA</name>
    <name evidence="10" type="ORF">GCM10008927_11320</name>
</gene>
<dbReference type="PROSITE" id="PS50198">
    <property type="entry name" value="PPIC_PPIASE_2"/>
    <property type="match status" value="1"/>
</dbReference>
<evidence type="ECO:0000256" key="4">
    <source>
        <dbReference type="ARBA" id="ARBA00018370"/>
    </source>
</evidence>
<reference evidence="11" key="1">
    <citation type="journal article" date="2019" name="Int. J. Syst. Evol. Microbiol.">
        <title>The Global Catalogue of Microorganisms (GCM) 10K type strain sequencing project: providing services to taxonomists for standard genome sequencing and annotation.</title>
        <authorList>
            <consortium name="The Broad Institute Genomics Platform"/>
            <consortium name="The Broad Institute Genome Sequencing Center for Infectious Disease"/>
            <person name="Wu L."/>
            <person name="Ma J."/>
        </authorList>
    </citation>
    <scope>NUCLEOTIDE SEQUENCE [LARGE SCALE GENOMIC DNA]</scope>
    <source>
        <strain evidence="11">KCTC 32465</strain>
    </source>
</reference>
<evidence type="ECO:0000256" key="6">
    <source>
        <dbReference type="ARBA" id="ARBA00030642"/>
    </source>
</evidence>
<comment type="similarity">
    <text evidence="2">Belongs to the PpiC/parvulin rotamase family.</text>
</comment>
<evidence type="ECO:0000256" key="3">
    <source>
        <dbReference type="ARBA" id="ARBA00013194"/>
    </source>
</evidence>
<dbReference type="InterPro" id="IPR046357">
    <property type="entry name" value="PPIase_dom_sf"/>
</dbReference>
<evidence type="ECO:0000256" key="8">
    <source>
        <dbReference type="PROSITE-ProRule" id="PRU00278"/>
    </source>
</evidence>
<keyword evidence="5 8" id="KW-0697">Rotamase</keyword>
<dbReference type="InterPro" id="IPR027304">
    <property type="entry name" value="Trigger_fact/SurA_dom_sf"/>
</dbReference>
<dbReference type="GO" id="GO:0016853">
    <property type="term" value="F:isomerase activity"/>
    <property type="evidence" value="ECO:0007669"/>
    <property type="project" value="UniProtKB-KW"/>
</dbReference>
<evidence type="ECO:0000256" key="1">
    <source>
        <dbReference type="ARBA" id="ARBA00000971"/>
    </source>
</evidence>
<evidence type="ECO:0000313" key="11">
    <source>
        <dbReference type="Proteomes" id="UP000634455"/>
    </source>
</evidence>
<dbReference type="Gene3D" id="1.10.8.1040">
    <property type="match status" value="1"/>
</dbReference>
<dbReference type="PANTHER" id="PTHR47245:SF2">
    <property type="entry name" value="PEPTIDYL-PROLYL CIS-TRANS ISOMERASE HP_0175-RELATED"/>
    <property type="match status" value="1"/>
</dbReference>
<keyword evidence="8 10" id="KW-0413">Isomerase</keyword>
<evidence type="ECO:0000256" key="2">
    <source>
        <dbReference type="ARBA" id="ARBA00007656"/>
    </source>
</evidence>
<dbReference type="Pfam" id="PF13616">
    <property type="entry name" value="Rotamase_3"/>
    <property type="match status" value="1"/>
</dbReference>
<dbReference type="SUPFAM" id="SSF54534">
    <property type="entry name" value="FKBP-like"/>
    <property type="match status" value="1"/>
</dbReference>
<dbReference type="Gene3D" id="3.10.50.40">
    <property type="match status" value="1"/>
</dbReference>
<comment type="catalytic activity">
    <reaction evidence="1">
        <text>[protein]-peptidylproline (omega=180) = [protein]-peptidylproline (omega=0)</text>
        <dbReference type="Rhea" id="RHEA:16237"/>
        <dbReference type="Rhea" id="RHEA-COMP:10747"/>
        <dbReference type="Rhea" id="RHEA-COMP:10748"/>
        <dbReference type="ChEBI" id="CHEBI:83833"/>
        <dbReference type="ChEBI" id="CHEBI:83834"/>
        <dbReference type="EC" id="5.2.1.8"/>
    </reaction>
</comment>
<evidence type="ECO:0000259" key="9">
    <source>
        <dbReference type="PROSITE" id="PS50198"/>
    </source>
</evidence>
<dbReference type="EC" id="5.2.1.8" evidence="3"/>
<dbReference type="InterPro" id="IPR023058">
    <property type="entry name" value="PPIase_PpiC_CS"/>
</dbReference>